<dbReference type="RefSeq" id="WP_085195969.1">
    <property type="nucleotide sequence ID" value="NZ_JACKVI010000014.1"/>
</dbReference>
<organism evidence="5 6">
    <name type="scientific">Mycobacterium fragae</name>
    <dbReference type="NCBI Taxonomy" id="1260918"/>
    <lineage>
        <taxon>Bacteria</taxon>
        <taxon>Bacillati</taxon>
        <taxon>Actinomycetota</taxon>
        <taxon>Actinomycetes</taxon>
        <taxon>Mycobacteriales</taxon>
        <taxon>Mycobacteriaceae</taxon>
        <taxon>Mycobacterium</taxon>
    </lineage>
</organism>
<dbReference type="Proteomes" id="UP000194000">
    <property type="component" value="Unassembled WGS sequence"/>
</dbReference>
<keyword evidence="6" id="KW-1185">Reference proteome</keyword>
<accession>A0A1X1UZ86</accession>
<dbReference type="OrthoDB" id="5464689at2"/>
<dbReference type="Pfam" id="PF14525">
    <property type="entry name" value="AraC_binding_2"/>
    <property type="match status" value="1"/>
</dbReference>
<evidence type="ECO:0000256" key="1">
    <source>
        <dbReference type="ARBA" id="ARBA00023015"/>
    </source>
</evidence>
<dbReference type="SMART" id="SM00342">
    <property type="entry name" value="HTH_ARAC"/>
    <property type="match status" value="1"/>
</dbReference>
<gene>
    <name evidence="5" type="ORF">AWC06_11865</name>
</gene>
<dbReference type="InterPro" id="IPR018060">
    <property type="entry name" value="HTH_AraC"/>
</dbReference>
<keyword evidence="3" id="KW-0804">Transcription</keyword>
<protein>
    <recommendedName>
        <fullName evidence="4">HTH araC/xylS-type domain-containing protein</fullName>
    </recommendedName>
</protein>
<dbReference type="EMBL" id="LQOW01000014">
    <property type="protein sequence ID" value="ORV62061.1"/>
    <property type="molecule type" value="Genomic_DNA"/>
</dbReference>
<dbReference type="InterPro" id="IPR050204">
    <property type="entry name" value="AraC_XylS_family_regulators"/>
</dbReference>
<comment type="caution">
    <text evidence="5">The sequence shown here is derived from an EMBL/GenBank/DDBJ whole genome shotgun (WGS) entry which is preliminary data.</text>
</comment>
<keyword evidence="1" id="KW-0805">Transcription regulation</keyword>
<proteinExistence type="predicted"/>
<evidence type="ECO:0000259" key="4">
    <source>
        <dbReference type="PROSITE" id="PS01124"/>
    </source>
</evidence>
<dbReference type="InterPro" id="IPR035418">
    <property type="entry name" value="AraC-bd_2"/>
</dbReference>
<dbReference type="STRING" id="1260918.AWC06_11865"/>
<dbReference type="Pfam" id="PF12833">
    <property type="entry name" value="HTH_18"/>
    <property type="match status" value="1"/>
</dbReference>
<dbReference type="InterPro" id="IPR009057">
    <property type="entry name" value="Homeodomain-like_sf"/>
</dbReference>
<dbReference type="PANTHER" id="PTHR46796:SF12">
    <property type="entry name" value="HTH-TYPE DNA-BINDING TRANSCRIPTIONAL ACTIVATOR EUTR"/>
    <property type="match status" value="1"/>
</dbReference>
<evidence type="ECO:0000313" key="5">
    <source>
        <dbReference type="EMBL" id="ORV62061.1"/>
    </source>
</evidence>
<keyword evidence="2" id="KW-0238">DNA-binding</keyword>
<dbReference type="PROSITE" id="PS01124">
    <property type="entry name" value="HTH_ARAC_FAMILY_2"/>
    <property type="match status" value="1"/>
</dbReference>
<evidence type="ECO:0000256" key="3">
    <source>
        <dbReference type="ARBA" id="ARBA00023163"/>
    </source>
</evidence>
<dbReference type="SUPFAM" id="SSF46689">
    <property type="entry name" value="Homeodomain-like"/>
    <property type="match status" value="2"/>
</dbReference>
<feature type="domain" description="HTH araC/xylS-type" evidence="4">
    <location>
        <begin position="228"/>
        <end position="329"/>
    </location>
</feature>
<evidence type="ECO:0000256" key="2">
    <source>
        <dbReference type="ARBA" id="ARBA00023125"/>
    </source>
</evidence>
<sequence length="334" mass="36279">MTDEVAVRPPADGADRIAWAKAKTFDEFAVICCGQPNLKLLSDPDSFSLTQRVGRMGPVAIAELIVGSEISIERGQLCNSYRVLVPQSGHAVSVHRDVTVTAGPGTAAVLAPEGHAASHWAAGTRMIALRFDRGVVDDALRDAVGRQVTSQIDFAPVMPITSAVTQSWVNMLVLFTKQLFRPDNLLNQPLVGLPFVDSLVRGLLLATNHPHRDALTGGGEFIASRTVRTAIEIIEDEAHLPLTLSSIAARSHASVRSLQQGFQRHLETSPTAYLREVRLRRAHQTLLESNPSTVTVASVAYRWGFTNLGRFARAHAKRYGEAPSVTLRTAFRAP</sequence>
<reference evidence="5 6" key="1">
    <citation type="submission" date="2016-01" db="EMBL/GenBank/DDBJ databases">
        <title>The new phylogeny of the genus Mycobacterium.</title>
        <authorList>
            <person name="Tarcisio F."/>
            <person name="Conor M."/>
            <person name="Antonella G."/>
            <person name="Elisabetta G."/>
            <person name="Giulia F.S."/>
            <person name="Sara T."/>
            <person name="Anna F."/>
            <person name="Clotilde B."/>
            <person name="Roberto B."/>
            <person name="Veronica D.S."/>
            <person name="Fabio R."/>
            <person name="Monica P."/>
            <person name="Olivier J."/>
            <person name="Enrico T."/>
            <person name="Nicola S."/>
        </authorList>
    </citation>
    <scope>NUCLEOTIDE SEQUENCE [LARGE SCALE GENOMIC DNA]</scope>
    <source>
        <strain evidence="5 6">DSM 45731</strain>
    </source>
</reference>
<evidence type="ECO:0000313" key="6">
    <source>
        <dbReference type="Proteomes" id="UP000194000"/>
    </source>
</evidence>
<dbReference type="GO" id="GO:0043565">
    <property type="term" value="F:sequence-specific DNA binding"/>
    <property type="evidence" value="ECO:0007669"/>
    <property type="project" value="InterPro"/>
</dbReference>
<name>A0A1X1UZ86_9MYCO</name>
<dbReference type="PANTHER" id="PTHR46796">
    <property type="entry name" value="HTH-TYPE TRANSCRIPTIONAL ACTIVATOR RHAS-RELATED"/>
    <property type="match status" value="1"/>
</dbReference>
<dbReference type="Gene3D" id="1.10.10.60">
    <property type="entry name" value="Homeodomain-like"/>
    <property type="match status" value="1"/>
</dbReference>
<dbReference type="AlphaFoldDB" id="A0A1X1UZ86"/>
<dbReference type="GO" id="GO:0003700">
    <property type="term" value="F:DNA-binding transcription factor activity"/>
    <property type="evidence" value="ECO:0007669"/>
    <property type="project" value="InterPro"/>
</dbReference>